<keyword evidence="1" id="KW-0812">Transmembrane</keyword>
<evidence type="ECO:0000313" key="3">
    <source>
        <dbReference type="Proteomes" id="UP000322139"/>
    </source>
</evidence>
<name>A0A5D4REI6_9BACI</name>
<keyword evidence="1" id="KW-0472">Membrane</keyword>
<dbReference type="Proteomes" id="UP000322139">
    <property type="component" value="Unassembled WGS sequence"/>
</dbReference>
<dbReference type="RefSeq" id="WP_148974284.1">
    <property type="nucleotide sequence ID" value="NZ_JBNIKT010000029.1"/>
</dbReference>
<feature type="transmembrane region" description="Helical" evidence="1">
    <location>
        <begin position="12"/>
        <end position="36"/>
    </location>
</feature>
<reference evidence="2 3" key="1">
    <citation type="submission" date="2019-08" db="EMBL/GenBank/DDBJ databases">
        <title>Bacillus genomes from the desert of Cuatro Cienegas, Coahuila.</title>
        <authorList>
            <person name="Olmedo-Alvarez G."/>
        </authorList>
    </citation>
    <scope>NUCLEOTIDE SEQUENCE [LARGE SCALE GENOMIC DNA]</scope>
    <source>
        <strain evidence="2 3">CH446_14T</strain>
    </source>
</reference>
<keyword evidence="1" id="KW-1133">Transmembrane helix</keyword>
<evidence type="ECO:0000313" key="2">
    <source>
        <dbReference type="EMBL" id="TYS49129.1"/>
    </source>
</evidence>
<comment type="caution">
    <text evidence="2">The sequence shown here is derived from an EMBL/GenBank/DDBJ whole genome shotgun (WGS) entry which is preliminary data.</text>
</comment>
<sequence length="259" mass="29532">MNIQKHYSRLADISLNSSLASLVPLFFILPACLVMLPGRELVLAAVPFLLYSFGCYQMSVVQQSRSKAVDRLDGCQYKGKLLEENHLLVSHLPSSFLRMLLFTPDGQLAGELRDLDETLLGKLCPSFLSVSCQREYGLYNRSGSLMILFLSRKNKVDIFRADRRYIGTMEFIHKPGGSAVILFRQKTLSVRREKFFLDCRIEWEDGKELMNYKKGLMPVSWAETFQNPNMEIMEFNDNAGPKERILALAAIAKLFADGW</sequence>
<dbReference type="EMBL" id="VTER01000004">
    <property type="protein sequence ID" value="TYS49129.1"/>
    <property type="molecule type" value="Genomic_DNA"/>
</dbReference>
<dbReference type="AlphaFoldDB" id="A0A5D4REI6"/>
<proteinExistence type="predicted"/>
<evidence type="ECO:0000256" key="1">
    <source>
        <dbReference type="SAM" id="Phobius"/>
    </source>
</evidence>
<accession>A0A5D4REI6</accession>
<organism evidence="2 3">
    <name type="scientific">Bacillus infantis</name>
    <dbReference type="NCBI Taxonomy" id="324767"/>
    <lineage>
        <taxon>Bacteria</taxon>
        <taxon>Bacillati</taxon>
        <taxon>Bacillota</taxon>
        <taxon>Bacilli</taxon>
        <taxon>Bacillales</taxon>
        <taxon>Bacillaceae</taxon>
        <taxon>Bacillus</taxon>
    </lineage>
</organism>
<protein>
    <submittedName>
        <fullName evidence="2">Uncharacterized protein</fullName>
    </submittedName>
</protein>
<gene>
    <name evidence="2" type="ORF">FZD51_07825</name>
</gene>